<keyword evidence="1" id="KW-0472">Membrane</keyword>
<evidence type="ECO:0000313" key="3">
    <source>
        <dbReference type="Proteomes" id="UP000828390"/>
    </source>
</evidence>
<reference evidence="2" key="2">
    <citation type="submission" date="2020-11" db="EMBL/GenBank/DDBJ databases">
        <authorList>
            <person name="McCartney M.A."/>
            <person name="Auch B."/>
            <person name="Kono T."/>
            <person name="Mallez S."/>
            <person name="Becker A."/>
            <person name="Gohl D.M."/>
            <person name="Silverstein K.A.T."/>
            <person name="Koren S."/>
            <person name="Bechman K.B."/>
            <person name="Herman A."/>
            <person name="Abrahante J.E."/>
            <person name="Garbe J."/>
        </authorList>
    </citation>
    <scope>NUCLEOTIDE SEQUENCE</scope>
    <source>
        <strain evidence="2">Duluth1</strain>
        <tissue evidence="2">Whole animal</tissue>
    </source>
</reference>
<organism evidence="2 3">
    <name type="scientific">Dreissena polymorpha</name>
    <name type="common">Zebra mussel</name>
    <name type="synonym">Mytilus polymorpha</name>
    <dbReference type="NCBI Taxonomy" id="45954"/>
    <lineage>
        <taxon>Eukaryota</taxon>
        <taxon>Metazoa</taxon>
        <taxon>Spiralia</taxon>
        <taxon>Lophotrochozoa</taxon>
        <taxon>Mollusca</taxon>
        <taxon>Bivalvia</taxon>
        <taxon>Autobranchia</taxon>
        <taxon>Heteroconchia</taxon>
        <taxon>Euheterodonta</taxon>
        <taxon>Imparidentia</taxon>
        <taxon>Neoheterodontei</taxon>
        <taxon>Myida</taxon>
        <taxon>Dreissenoidea</taxon>
        <taxon>Dreissenidae</taxon>
        <taxon>Dreissena</taxon>
    </lineage>
</organism>
<accession>A0A9D4BL53</accession>
<keyword evidence="1" id="KW-0812">Transmembrane</keyword>
<sequence length="119" mass="13750">MVNLVKLLKKFIACMIISALAIPVFIVLYHRQVVIMKREKDQDSLDAHTDKKADEHLNDEVIVSVLTEGRSKNLTTYKDIHSKHTSYKHGVMDSNGSYVLHNVSWIYGEMDLMKFVRNM</sequence>
<keyword evidence="1" id="KW-1133">Transmembrane helix</keyword>
<protein>
    <submittedName>
        <fullName evidence="2">Uncharacterized protein</fullName>
    </submittedName>
</protein>
<dbReference type="AlphaFoldDB" id="A0A9D4BL53"/>
<gene>
    <name evidence="2" type="ORF">DPMN_073980</name>
</gene>
<keyword evidence="3" id="KW-1185">Reference proteome</keyword>
<comment type="caution">
    <text evidence="2">The sequence shown here is derived from an EMBL/GenBank/DDBJ whole genome shotgun (WGS) entry which is preliminary data.</text>
</comment>
<evidence type="ECO:0000256" key="1">
    <source>
        <dbReference type="SAM" id="Phobius"/>
    </source>
</evidence>
<name>A0A9D4BL53_DREPO</name>
<dbReference type="EMBL" id="JAIWYP010000015">
    <property type="protein sequence ID" value="KAH3699033.1"/>
    <property type="molecule type" value="Genomic_DNA"/>
</dbReference>
<dbReference type="Proteomes" id="UP000828390">
    <property type="component" value="Unassembled WGS sequence"/>
</dbReference>
<evidence type="ECO:0000313" key="2">
    <source>
        <dbReference type="EMBL" id="KAH3699033.1"/>
    </source>
</evidence>
<feature type="transmembrane region" description="Helical" evidence="1">
    <location>
        <begin position="12"/>
        <end position="30"/>
    </location>
</feature>
<proteinExistence type="predicted"/>
<reference evidence="2" key="1">
    <citation type="journal article" date="2019" name="bioRxiv">
        <title>The Genome of the Zebra Mussel, Dreissena polymorpha: A Resource for Invasive Species Research.</title>
        <authorList>
            <person name="McCartney M.A."/>
            <person name="Auch B."/>
            <person name="Kono T."/>
            <person name="Mallez S."/>
            <person name="Zhang Y."/>
            <person name="Obille A."/>
            <person name="Becker A."/>
            <person name="Abrahante J.E."/>
            <person name="Garbe J."/>
            <person name="Badalamenti J.P."/>
            <person name="Herman A."/>
            <person name="Mangelson H."/>
            <person name="Liachko I."/>
            <person name="Sullivan S."/>
            <person name="Sone E.D."/>
            <person name="Koren S."/>
            <person name="Silverstein K.A.T."/>
            <person name="Beckman K.B."/>
            <person name="Gohl D.M."/>
        </authorList>
    </citation>
    <scope>NUCLEOTIDE SEQUENCE</scope>
    <source>
        <strain evidence="2">Duluth1</strain>
        <tissue evidence="2">Whole animal</tissue>
    </source>
</reference>